<dbReference type="PANTHER" id="PTHR47655">
    <property type="entry name" value="QUINIC ACID UTILIZATION ACTIVATOR"/>
    <property type="match status" value="1"/>
</dbReference>
<feature type="region of interest" description="Disordered" evidence="10">
    <location>
        <begin position="1"/>
        <end position="31"/>
    </location>
</feature>
<evidence type="ECO:0000256" key="1">
    <source>
        <dbReference type="ARBA" id="ARBA00004123"/>
    </source>
</evidence>
<dbReference type="CDD" id="cd12148">
    <property type="entry name" value="fungal_TF_MHR"/>
    <property type="match status" value="1"/>
</dbReference>
<feature type="region of interest" description="Disordered" evidence="10">
    <location>
        <begin position="152"/>
        <end position="172"/>
    </location>
</feature>
<keyword evidence="8" id="KW-0804">Transcription</keyword>
<keyword evidence="3" id="KW-0862">Zinc</keyword>
<evidence type="ECO:0000256" key="6">
    <source>
        <dbReference type="ARBA" id="ARBA00023125"/>
    </source>
</evidence>
<reference evidence="12" key="1">
    <citation type="journal article" date="2020" name="Stud. Mycol.">
        <title>101 Dothideomycetes genomes: a test case for predicting lifestyles and emergence of pathogens.</title>
        <authorList>
            <person name="Haridas S."/>
            <person name="Albert R."/>
            <person name="Binder M."/>
            <person name="Bloem J."/>
            <person name="Labutti K."/>
            <person name="Salamov A."/>
            <person name="Andreopoulos B."/>
            <person name="Baker S."/>
            <person name="Barry K."/>
            <person name="Bills G."/>
            <person name="Bluhm B."/>
            <person name="Cannon C."/>
            <person name="Castanera R."/>
            <person name="Culley D."/>
            <person name="Daum C."/>
            <person name="Ezra D."/>
            <person name="Gonzalez J."/>
            <person name="Henrissat B."/>
            <person name="Kuo A."/>
            <person name="Liang C."/>
            <person name="Lipzen A."/>
            <person name="Lutzoni F."/>
            <person name="Magnuson J."/>
            <person name="Mondo S."/>
            <person name="Nolan M."/>
            <person name="Ohm R."/>
            <person name="Pangilinan J."/>
            <person name="Park H.-J."/>
            <person name="Ramirez L."/>
            <person name="Alfaro M."/>
            <person name="Sun H."/>
            <person name="Tritt A."/>
            <person name="Yoshinaga Y."/>
            <person name="Zwiers L.-H."/>
            <person name="Turgeon B."/>
            <person name="Goodwin S."/>
            <person name="Spatafora J."/>
            <person name="Crous P."/>
            <person name="Grigoriev I."/>
        </authorList>
    </citation>
    <scope>NUCLEOTIDE SEQUENCE</scope>
    <source>
        <strain evidence="12">CBS 269.34</strain>
    </source>
</reference>
<keyword evidence="4" id="KW-0672">Quinate metabolism</keyword>
<dbReference type="PROSITE" id="PS00463">
    <property type="entry name" value="ZN2_CY6_FUNGAL_1"/>
    <property type="match status" value="1"/>
</dbReference>
<dbReference type="InterPro" id="IPR001138">
    <property type="entry name" value="Zn2Cys6_DnaBD"/>
</dbReference>
<dbReference type="Pfam" id="PF00172">
    <property type="entry name" value="Zn_clus"/>
    <property type="match status" value="1"/>
</dbReference>
<dbReference type="EMBL" id="MU004183">
    <property type="protein sequence ID" value="KAF2499975.1"/>
    <property type="molecule type" value="Genomic_DNA"/>
</dbReference>
<keyword evidence="7" id="KW-0010">Activator</keyword>
<evidence type="ECO:0000256" key="2">
    <source>
        <dbReference type="ARBA" id="ARBA00022723"/>
    </source>
</evidence>
<evidence type="ECO:0000256" key="5">
    <source>
        <dbReference type="ARBA" id="ARBA00023015"/>
    </source>
</evidence>
<keyword evidence="6" id="KW-0238">DNA-binding</keyword>
<dbReference type="InterPro" id="IPR007219">
    <property type="entry name" value="XnlR_reg_dom"/>
</dbReference>
<organism evidence="12 13">
    <name type="scientific">Lophium mytilinum</name>
    <dbReference type="NCBI Taxonomy" id="390894"/>
    <lineage>
        <taxon>Eukaryota</taxon>
        <taxon>Fungi</taxon>
        <taxon>Dikarya</taxon>
        <taxon>Ascomycota</taxon>
        <taxon>Pezizomycotina</taxon>
        <taxon>Dothideomycetes</taxon>
        <taxon>Pleosporomycetidae</taxon>
        <taxon>Mytilinidiales</taxon>
        <taxon>Mytilinidiaceae</taxon>
        <taxon>Lophium</taxon>
    </lineage>
</organism>
<evidence type="ECO:0000313" key="13">
    <source>
        <dbReference type="Proteomes" id="UP000799750"/>
    </source>
</evidence>
<protein>
    <recommendedName>
        <fullName evidence="11">Zn(2)-C6 fungal-type domain-containing protein</fullName>
    </recommendedName>
</protein>
<dbReference type="GO" id="GO:0045944">
    <property type="term" value="P:positive regulation of transcription by RNA polymerase II"/>
    <property type="evidence" value="ECO:0007669"/>
    <property type="project" value="TreeGrafter"/>
</dbReference>
<feature type="domain" description="Zn(2)-C6 fungal-type" evidence="11">
    <location>
        <begin position="40"/>
        <end position="70"/>
    </location>
</feature>
<dbReference type="InterPro" id="IPR036864">
    <property type="entry name" value="Zn2-C6_fun-type_DNA-bd_sf"/>
</dbReference>
<dbReference type="GO" id="GO:0005634">
    <property type="term" value="C:nucleus"/>
    <property type="evidence" value="ECO:0007669"/>
    <property type="project" value="UniProtKB-SubCell"/>
</dbReference>
<dbReference type="GO" id="GO:0006351">
    <property type="term" value="P:DNA-templated transcription"/>
    <property type="evidence" value="ECO:0007669"/>
    <property type="project" value="InterPro"/>
</dbReference>
<dbReference type="SMART" id="SM00066">
    <property type="entry name" value="GAL4"/>
    <property type="match status" value="1"/>
</dbReference>
<evidence type="ECO:0000256" key="3">
    <source>
        <dbReference type="ARBA" id="ARBA00022833"/>
    </source>
</evidence>
<dbReference type="FunFam" id="4.10.240.10:FF:000005">
    <property type="entry name" value="Quinic acid utilization activator"/>
    <property type="match status" value="1"/>
</dbReference>
<dbReference type="Gene3D" id="4.10.240.10">
    <property type="entry name" value="Zn(2)-C6 fungal-type DNA-binding domain"/>
    <property type="match status" value="1"/>
</dbReference>
<evidence type="ECO:0000256" key="4">
    <source>
        <dbReference type="ARBA" id="ARBA00022911"/>
    </source>
</evidence>
<accession>A0A6A6R5B4</accession>
<dbReference type="GO" id="GO:0008270">
    <property type="term" value="F:zinc ion binding"/>
    <property type="evidence" value="ECO:0007669"/>
    <property type="project" value="InterPro"/>
</dbReference>
<proteinExistence type="predicted"/>
<evidence type="ECO:0000259" key="11">
    <source>
        <dbReference type="PROSITE" id="PS50048"/>
    </source>
</evidence>
<evidence type="ECO:0000256" key="7">
    <source>
        <dbReference type="ARBA" id="ARBA00023159"/>
    </source>
</evidence>
<keyword evidence="9" id="KW-0539">Nucleus</keyword>
<dbReference type="Pfam" id="PF04082">
    <property type="entry name" value="Fungal_trans"/>
    <property type="match status" value="1"/>
</dbReference>
<dbReference type="InterPro" id="IPR052783">
    <property type="entry name" value="Metabolic/Drug-Res_Regulator"/>
</dbReference>
<dbReference type="OrthoDB" id="3364175at2759"/>
<keyword evidence="13" id="KW-1185">Reference proteome</keyword>
<dbReference type="PANTHER" id="PTHR47655:SF2">
    <property type="entry name" value="QUINIC ACID UTILIZATION ACTIVATOR"/>
    <property type="match status" value="1"/>
</dbReference>
<dbReference type="CDD" id="cd00067">
    <property type="entry name" value="GAL4"/>
    <property type="match status" value="1"/>
</dbReference>
<dbReference type="GO" id="GO:0000981">
    <property type="term" value="F:DNA-binding transcription factor activity, RNA polymerase II-specific"/>
    <property type="evidence" value="ECO:0007669"/>
    <property type="project" value="InterPro"/>
</dbReference>
<dbReference type="PROSITE" id="PS50048">
    <property type="entry name" value="ZN2_CY6_FUNGAL_2"/>
    <property type="match status" value="1"/>
</dbReference>
<dbReference type="GO" id="GO:0003677">
    <property type="term" value="F:DNA binding"/>
    <property type="evidence" value="ECO:0007669"/>
    <property type="project" value="UniProtKB-KW"/>
</dbReference>
<evidence type="ECO:0000313" key="12">
    <source>
        <dbReference type="EMBL" id="KAF2499975.1"/>
    </source>
</evidence>
<keyword evidence="2" id="KW-0479">Metal-binding</keyword>
<feature type="region of interest" description="Disordered" evidence="10">
    <location>
        <begin position="604"/>
        <end position="623"/>
    </location>
</feature>
<dbReference type="SMART" id="SM00906">
    <property type="entry name" value="Fungal_trans"/>
    <property type="match status" value="1"/>
</dbReference>
<keyword evidence="5" id="KW-0805">Transcription regulation</keyword>
<feature type="compositionally biased region" description="Polar residues" evidence="10">
    <location>
        <begin position="606"/>
        <end position="623"/>
    </location>
</feature>
<dbReference type="SUPFAM" id="SSF57701">
    <property type="entry name" value="Zn2/Cys6 DNA-binding domain"/>
    <property type="match status" value="1"/>
</dbReference>
<sequence length="752" mass="81670">MRGNGNDGAQTKRKAANSTSKVIDEGNEKAPVKRQRVSRACDQCRAAREKCDGIQPVCFTCASSNRDCSYTTNPKKRGIQPGYIRTLELALAWVFSNVAGSEAALSTMLTADNGHGSSLLVGKDTVDSDKLHKRWRRSTVCKEVERLLSGSDNIDNDRLSPETPEPESGVFNVPQTQAGATKISTPQSPIHPRNQSSRPDAIMPILSHPSSSLGPAKSKLVLPANIWHLFDIYFAYTHSWLPISEKHDLLKLSYSYPEDGLEISPTSPGSGEHAELWSVLTLASIQEASTLNDSASQTASSRRSSEELYNTTRILIPNEDGTFELGHVKALILLSLVNLGQDKVEIAWLQIGHASRLLLCLEGRTGSPKAQASLNSRLKHVFAACFVLDTIISAQLGQPSYLAGSDIARRGPVDEEGLEEWHPWVGCEGFGVKKEAFAPSTRSPMHSLSVFNQLVKLISIFNASRHAENISRSSSLEAASQMESWIAGLPRTCAFVRTGTVSATSTPPILLLRLTYLFAVSVNDSSFVRPTGDLVNLLEYFSETVGVVALPSLVTSFLAILINHQGFGVLNTNFKSRIHNLKTACIKAWSPSSSDEHIRSDALPRENSNQANRGIATSQSSNTTNFQLPTPESIHATFQPAGPSFAAPQHHLSNVDSSQFHHVYQEIGIESYNPAAAMDLDAFFDELASLDGAENRENQPQFMQNLGFAPDADLTDVLASDYGQFDPLLSAFMNPSVLGHSSIDQGGPFDGG</sequence>
<dbReference type="Proteomes" id="UP000799750">
    <property type="component" value="Unassembled WGS sequence"/>
</dbReference>
<feature type="compositionally biased region" description="Basic and acidic residues" evidence="10">
    <location>
        <begin position="22"/>
        <end position="31"/>
    </location>
</feature>
<dbReference type="AlphaFoldDB" id="A0A6A6R5B4"/>
<comment type="subcellular location">
    <subcellularLocation>
        <location evidence="1">Nucleus</location>
    </subcellularLocation>
</comment>
<evidence type="ECO:0000256" key="10">
    <source>
        <dbReference type="SAM" id="MobiDB-lite"/>
    </source>
</evidence>
<evidence type="ECO:0000256" key="9">
    <source>
        <dbReference type="ARBA" id="ARBA00023242"/>
    </source>
</evidence>
<name>A0A6A6R5B4_9PEZI</name>
<evidence type="ECO:0000256" key="8">
    <source>
        <dbReference type="ARBA" id="ARBA00023163"/>
    </source>
</evidence>
<gene>
    <name evidence="12" type="ORF">BU16DRAFT_453213</name>
</gene>